<dbReference type="NCBIfam" id="NF006090">
    <property type="entry name" value="PRK08242.1"/>
    <property type="match status" value="1"/>
</dbReference>
<keyword evidence="2 5" id="KW-0808">Transferase</keyword>
<evidence type="ECO:0000256" key="4">
    <source>
        <dbReference type="PIRSR" id="PIRSR000429-1"/>
    </source>
</evidence>
<comment type="similarity">
    <text evidence="1 5">Belongs to the thiolase-like superfamily. Thiolase family.</text>
</comment>
<proteinExistence type="inferred from homology"/>
<dbReference type="NCBIfam" id="TIGR01930">
    <property type="entry name" value="AcCoA-C-Actrans"/>
    <property type="match status" value="1"/>
</dbReference>
<dbReference type="Pfam" id="PF00108">
    <property type="entry name" value="Thiolase_N"/>
    <property type="match status" value="1"/>
</dbReference>
<dbReference type="RefSeq" id="WP_310799810.1">
    <property type="nucleotide sequence ID" value="NZ_CP123872.1"/>
</dbReference>
<dbReference type="InterPro" id="IPR002155">
    <property type="entry name" value="Thiolase"/>
</dbReference>
<keyword evidence="9" id="KW-1185">Reference proteome</keyword>
<keyword evidence="3 5" id="KW-0012">Acyltransferase</keyword>
<dbReference type="SUPFAM" id="SSF53901">
    <property type="entry name" value="Thiolase-like"/>
    <property type="match status" value="2"/>
</dbReference>
<dbReference type="InterPro" id="IPR020617">
    <property type="entry name" value="Thiolase_C"/>
</dbReference>
<feature type="active site" description="Acyl-thioester intermediate" evidence="4">
    <location>
        <position position="91"/>
    </location>
</feature>
<name>A0AA52EFU0_9PROT</name>
<feature type="domain" description="Thiolase C-terminal" evidence="7">
    <location>
        <begin position="278"/>
        <end position="400"/>
    </location>
</feature>
<evidence type="ECO:0000256" key="1">
    <source>
        <dbReference type="ARBA" id="ARBA00010982"/>
    </source>
</evidence>
<evidence type="ECO:0000259" key="7">
    <source>
        <dbReference type="Pfam" id="PF02803"/>
    </source>
</evidence>
<dbReference type="KEGG" id="tmk:QGN29_06105"/>
<dbReference type="PROSITE" id="PS00737">
    <property type="entry name" value="THIOLASE_2"/>
    <property type="match status" value="1"/>
</dbReference>
<gene>
    <name evidence="8" type="ORF">QGN29_06105</name>
</gene>
<sequence length="401" mass="42297">MTEAYIYDHVRTPRGKGRKDGSLHEITPVQLATQVLEALRERNDLDTSVVDDVVMGCVSPVGEQGGCIPRIAAINAGYAETTAGFQVNRFCASGLEATNIAAAKVMSGEADMAIGGGVESMSRVPMGSDGAAWATDPAVAFHSYFVPQGVSADLIATKYGFSRDDCDAYAVESQKRAAKAWSEGRFDKSIVPVKDVIGMTALAKDEHMRPEADMQSLGGLKPSFIEMGAFGFDDVAVQKYPELEKINHVHHAGNSSGIVDGSAGILIGNKEIGEKLGLKPRARIKSMASIGSEPTIMLTGPSYAAEKALKKAGMAVADIDLYELNEAFASVVLRMMQKLNIPHDKMNVCGGSIAMGHPLGATGAMILGTVLDELERSGKETALATLCIGAGMGTATIIERV</sequence>
<dbReference type="PROSITE" id="PS00099">
    <property type="entry name" value="THIOLASE_3"/>
    <property type="match status" value="1"/>
</dbReference>
<dbReference type="PIRSF" id="PIRSF000429">
    <property type="entry name" value="Ac-CoA_Ac_transf"/>
    <property type="match status" value="1"/>
</dbReference>
<dbReference type="InterPro" id="IPR020613">
    <property type="entry name" value="Thiolase_CS"/>
</dbReference>
<protein>
    <submittedName>
        <fullName evidence="8">Acetyl-CoA C-acetyltransferase</fullName>
        <ecNumber evidence="8">2.3.1.9</ecNumber>
    </submittedName>
</protein>
<reference evidence="8" key="1">
    <citation type="submission" date="2023-04" db="EMBL/GenBank/DDBJ databases">
        <title>Complete genome sequence of Temperatibacter marinus.</title>
        <authorList>
            <person name="Rong J.-C."/>
            <person name="Yi M.-L."/>
            <person name="Zhao Q."/>
        </authorList>
    </citation>
    <scope>NUCLEOTIDE SEQUENCE</scope>
    <source>
        <strain evidence="8">NBRC 110045</strain>
    </source>
</reference>
<feature type="active site" description="Proton acceptor" evidence="4">
    <location>
        <position position="357"/>
    </location>
</feature>
<evidence type="ECO:0000313" key="8">
    <source>
        <dbReference type="EMBL" id="WND03945.1"/>
    </source>
</evidence>
<evidence type="ECO:0000256" key="3">
    <source>
        <dbReference type="ARBA" id="ARBA00023315"/>
    </source>
</evidence>
<dbReference type="InterPro" id="IPR016039">
    <property type="entry name" value="Thiolase-like"/>
</dbReference>
<dbReference type="Gene3D" id="3.40.47.10">
    <property type="match status" value="2"/>
</dbReference>
<dbReference type="PANTHER" id="PTHR43365">
    <property type="entry name" value="BLR7806 PROTEIN"/>
    <property type="match status" value="1"/>
</dbReference>
<dbReference type="CDD" id="cd00751">
    <property type="entry name" value="thiolase"/>
    <property type="match status" value="1"/>
</dbReference>
<evidence type="ECO:0000313" key="9">
    <source>
        <dbReference type="Proteomes" id="UP001268683"/>
    </source>
</evidence>
<dbReference type="EMBL" id="CP123872">
    <property type="protein sequence ID" value="WND03945.1"/>
    <property type="molecule type" value="Genomic_DNA"/>
</dbReference>
<dbReference type="AlphaFoldDB" id="A0AA52EFU0"/>
<dbReference type="Proteomes" id="UP001268683">
    <property type="component" value="Chromosome"/>
</dbReference>
<evidence type="ECO:0000256" key="2">
    <source>
        <dbReference type="ARBA" id="ARBA00022679"/>
    </source>
</evidence>
<dbReference type="InterPro" id="IPR020616">
    <property type="entry name" value="Thiolase_N"/>
</dbReference>
<evidence type="ECO:0000259" key="6">
    <source>
        <dbReference type="Pfam" id="PF00108"/>
    </source>
</evidence>
<accession>A0AA52EFU0</accession>
<dbReference type="InterPro" id="IPR020610">
    <property type="entry name" value="Thiolase_AS"/>
</dbReference>
<dbReference type="PANTHER" id="PTHR43365:SF1">
    <property type="entry name" value="ACETYL-COA C-ACYLTRANSFERASE"/>
    <property type="match status" value="1"/>
</dbReference>
<dbReference type="GO" id="GO:0003985">
    <property type="term" value="F:acetyl-CoA C-acetyltransferase activity"/>
    <property type="evidence" value="ECO:0007669"/>
    <property type="project" value="UniProtKB-EC"/>
</dbReference>
<evidence type="ECO:0000256" key="5">
    <source>
        <dbReference type="RuleBase" id="RU003557"/>
    </source>
</evidence>
<feature type="domain" description="Thiolase N-terminal" evidence="6">
    <location>
        <begin position="5"/>
        <end position="228"/>
    </location>
</feature>
<dbReference type="Pfam" id="PF02803">
    <property type="entry name" value="Thiolase_C"/>
    <property type="match status" value="1"/>
</dbReference>
<organism evidence="8 9">
    <name type="scientific">Temperatibacter marinus</name>
    <dbReference type="NCBI Taxonomy" id="1456591"/>
    <lineage>
        <taxon>Bacteria</taxon>
        <taxon>Pseudomonadati</taxon>
        <taxon>Pseudomonadota</taxon>
        <taxon>Alphaproteobacteria</taxon>
        <taxon>Kordiimonadales</taxon>
        <taxon>Temperatibacteraceae</taxon>
        <taxon>Temperatibacter</taxon>
    </lineage>
</organism>
<feature type="active site" description="Proton acceptor" evidence="4">
    <location>
        <position position="387"/>
    </location>
</feature>
<dbReference type="EC" id="2.3.1.9" evidence="8"/>